<gene>
    <name evidence="9" type="ORF">E0485_10125</name>
</gene>
<keyword evidence="10" id="KW-1185">Reference proteome</keyword>
<protein>
    <submittedName>
        <fullName evidence="9">M42 family peptidase</fullName>
    </submittedName>
</protein>
<evidence type="ECO:0000256" key="3">
    <source>
        <dbReference type="ARBA" id="ARBA00022670"/>
    </source>
</evidence>
<evidence type="ECO:0000256" key="6">
    <source>
        <dbReference type="PIRNR" id="PIRNR001123"/>
    </source>
</evidence>
<evidence type="ECO:0000313" key="10">
    <source>
        <dbReference type="Proteomes" id="UP000295418"/>
    </source>
</evidence>
<dbReference type="OrthoDB" id="9772053at2"/>
<dbReference type="PIRSF" id="PIRSF001123">
    <property type="entry name" value="PepA_GA"/>
    <property type="match status" value="1"/>
</dbReference>
<accession>A0A4V6P6C4</accession>
<evidence type="ECO:0000313" key="9">
    <source>
        <dbReference type="EMBL" id="TCZ77822.1"/>
    </source>
</evidence>
<dbReference type="SUPFAM" id="SSF53187">
    <property type="entry name" value="Zn-dependent exopeptidases"/>
    <property type="match status" value="1"/>
</dbReference>
<dbReference type="EMBL" id="SKFG01000008">
    <property type="protein sequence ID" value="TCZ77822.1"/>
    <property type="molecule type" value="Genomic_DNA"/>
</dbReference>
<dbReference type="Gene3D" id="3.40.630.10">
    <property type="entry name" value="Zn peptidases"/>
    <property type="match status" value="1"/>
</dbReference>
<dbReference type="InterPro" id="IPR008007">
    <property type="entry name" value="Peptidase_M42"/>
</dbReference>
<evidence type="ECO:0000256" key="1">
    <source>
        <dbReference type="ARBA" id="ARBA00006272"/>
    </source>
</evidence>
<evidence type="ECO:0000256" key="2">
    <source>
        <dbReference type="ARBA" id="ARBA00022438"/>
    </source>
</evidence>
<keyword evidence="4 8" id="KW-0479">Metal-binding</keyword>
<dbReference type="InterPro" id="IPR023367">
    <property type="entry name" value="Peptidase_M42_dom2"/>
</dbReference>
<keyword evidence="2" id="KW-0031">Aminopeptidase</keyword>
<comment type="similarity">
    <text evidence="1 6">Belongs to the peptidase M42 family.</text>
</comment>
<feature type="binding site" evidence="8">
    <location>
        <position position="179"/>
    </location>
    <ligand>
        <name>Zn(2+)</name>
        <dbReference type="ChEBI" id="CHEBI:29105"/>
        <label>1</label>
    </ligand>
</feature>
<evidence type="ECO:0000256" key="5">
    <source>
        <dbReference type="ARBA" id="ARBA00022801"/>
    </source>
</evidence>
<keyword evidence="5" id="KW-0378">Hydrolase</keyword>
<dbReference type="GO" id="GO:0046872">
    <property type="term" value="F:metal ion binding"/>
    <property type="evidence" value="ECO:0007669"/>
    <property type="project" value="UniProtKB-UniRule"/>
</dbReference>
<feature type="binding site" evidence="8">
    <location>
        <position position="65"/>
    </location>
    <ligand>
        <name>Zn(2+)</name>
        <dbReference type="ChEBI" id="CHEBI:29105"/>
        <label>1</label>
    </ligand>
</feature>
<sequence>MDQVTVMMKELTELDGISGFEQEVHDKLKQLLEPVSDEIIKDRLGSIIGVKKGLEHGPRVLVAGHLDEIGFMVTHITDKGFLRFEQVGGWWSHTVLAQRLRIKSRKGDYVGIVGSKPPHVITAEERTKVVPLKELFIDVGASSKEEVKEMGIQIGDPVVPISDFFTMRNGELWAGKAIDNRVGCALAAETLRRLQAEEHPNIVFAGATVQEEVGLRGAATTANLVQPDIAIAIDVGVAQDTPGLENLHGSSNVGEGPLIMLFDSSTIAHMKLRNLVLDTAEELGIPVQLNVQLGGGTDAGKFHLQGIGCPSIAIGFATRYIHSHQAIMAKQDFEYAVSLVTALIKKLDKETVEQLT</sequence>
<proteinExistence type="inferred from homology"/>
<dbReference type="RefSeq" id="WP_132417905.1">
    <property type="nucleotide sequence ID" value="NZ_SKFG01000008.1"/>
</dbReference>
<dbReference type="GO" id="GO:0006508">
    <property type="term" value="P:proteolysis"/>
    <property type="evidence" value="ECO:0007669"/>
    <property type="project" value="UniProtKB-KW"/>
</dbReference>
<feature type="binding site" evidence="8">
    <location>
        <position position="212"/>
    </location>
    <ligand>
        <name>Zn(2+)</name>
        <dbReference type="ChEBI" id="CHEBI:29105"/>
        <label>2</label>
    </ligand>
</feature>
<dbReference type="PANTHER" id="PTHR32481:SF0">
    <property type="entry name" value="AMINOPEPTIDASE YPDE-RELATED"/>
    <property type="match status" value="1"/>
</dbReference>
<dbReference type="Gene3D" id="2.40.30.40">
    <property type="entry name" value="Peptidase M42, domain 2"/>
    <property type="match status" value="1"/>
</dbReference>
<organism evidence="9 10">
    <name type="scientific">Paenibacillus albiflavus</name>
    <dbReference type="NCBI Taxonomy" id="2545760"/>
    <lineage>
        <taxon>Bacteria</taxon>
        <taxon>Bacillati</taxon>
        <taxon>Bacillota</taxon>
        <taxon>Bacilli</taxon>
        <taxon>Bacillales</taxon>
        <taxon>Paenibacillaceae</taxon>
        <taxon>Paenibacillus</taxon>
    </lineage>
</organism>
<reference evidence="9 10" key="1">
    <citation type="submission" date="2019-03" db="EMBL/GenBank/DDBJ databases">
        <authorList>
            <person name="Kim M.K.M."/>
        </authorList>
    </citation>
    <scope>NUCLEOTIDE SEQUENCE [LARGE SCALE GENOMIC DNA]</scope>
    <source>
        <strain evidence="9 10">18JY21-1</strain>
    </source>
</reference>
<feature type="binding site" evidence="8">
    <location>
        <position position="179"/>
    </location>
    <ligand>
        <name>Zn(2+)</name>
        <dbReference type="ChEBI" id="CHEBI:29105"/>
        <label>2</label>
    </ligand>
</feature>
<keyword evidence="3" id="KW-0645">Protease</keyword>
<feature type="binding site" evidence="8">
    <location>
        <position position="322"/>
    </location>
    <ligand>
        <name>Zn(2+)</name>
        <dbReference type="ChEBI" id="CHEBI:29105"/>
        <label>2</label>
    </ligand>
</feature>
<dbReference type="CDD" id="cd05656">
    <property type="entry name" value="M42_Frv"/>
    <property type="match status" value="1"/>
</dbReference>
<dbReference type="SUPFAM" id="SSF101821">
    <property type="entry name" value="Aminopeptidase/glucanase lid domain"/>
    <property type="match status" value="1"/>
</dbReference>
<feature type="active site" description="Proton acceptor" evidence="7">
    <location>
        <position position="211"/>
    </location>
</feature>
<dbReference type="GO" id="GO:0004177">
    <property type="term" value="F:aminopeptidase activity"/>
    <property type="evidence" value="ECO:0007669"/>
    <property type="project" value="UniProtKB-UniRule"/>
</dbReference>
<dbReference type="PANTHER" id="PTHR32481">
    <property type="entry name" value="AMINOPEPTIDASE"/>
    <property type="match status" value="1"/>
</dbReference>
<comment type="caution">
    <text evidence="9">The sequence shown here is derived from an EMBL/GenBank/DDBJ whole genome shotgun (WGS) entry which is preliminary data.</text>
</comment>
<evidence type="ECO:0000256" key="8">
    <source>
        <dbReference type="PIRSR" id="PIRSR001123-2"/>
    </source>
</evidence>
<comment type="cofactor">
    <cofactor evidence="8">
        <name>a divalent metal cation</name>
        <dbReference type="ChEBI" id="CHEBI:60240"/>
    </cofactor>
    <text evidence="8">Binds 2 divalent metal cations per subunit.</text>
</comment>
<evidence type="ECO:0000256" key="4">
    <source>
        <dbReference type="ARBA" id="ARBA00022723"/>
    </source>
</evidence>
<dbReference type="Pfam" id="PF05343">
    <property type="entry name" value="Peptidase_M42"/>
    <property type="match status" value="1"/>
</dbReference>
<evidence type="ECO:0000256" key="7">
    <source>
        <dbReference type="PIRSR" id="PIRSR001123-1"/>
    </source>
</evidence>
<name>A0A4V6P6C4_9BACL</name>
<dbReference type="AlphaFoldDB" id="A0A4V6P6C4"/>
<dbReference type="InterPro" id="IPR051464">
    <property type="entry name" value="Peptidase_M42_aminopept"/>
</dbReference>
<dbReference type="Proteomes" id="UP000295418">
    <property type="component" value="Unassembled WGS sequence"/>
</dbReference>
<feature type="binding site" evidence="8">
    <location>
        <position position="234"/>
    </location>
    <ligand>
        <name>Zn(2+)</name>
        <dbReference type="ChEBI" id="CHEBI:29105"/>
        <label>1</label>
    </ligand>
</feature>